<keyword evidence="2" id="KW-0233">DNA recombination</keyword>
<gene>
    <name evidence="4" type="ORF">UT76_C0008G0001</name>
</gene>
<protein>
    <submittedName>
        <fullName evidence="4">Resolvase domain-containing protein</fullName>
    </submittedName>
</protein>
<proteinExistence type="predicted"/>
<name>A0A0G0T9P8_9BACT</name>
<dbReference type="InterPro" id="IPR036162">
    <property type="entry name" value="Resolvase-like_N_sf"/>
</dbReference>
<dbReference type="InterPro" id="IPR006119">
    <property type="entry name" value="Resolv_N"/>
</dbReference>
<dbReference type="Gene3D" id="3.90.1750.20">
    <property type="entry name" value="Putative Large Serine Recombinase, Chain B, Domain 2"/>
    <property type="match status" value="1"/>
</dbReference>
<dbReference type="Pfam" id="PF07508">
    <property type="entry name" value="Recombinase"/>
    <property type="match status" value="1"/>
</dbReference>
<dbReference type="Pfam" id="PF13408">
    <property type="entry name" value="Zn_ribbon_recom"/>
    <property type="match status" value="1"/>
</dbReference>
<dbReference type="PANTHER" id="PTHR30461:SF2">
    <property type="entry name" value="SERINE RECOMBINASE PINE-RELATED"/>
    <property type="match status" value="1"/>
</dbReference>
<evidence type="ECO:0000256" key="2">
    <source>
        <dbReference type="ARBA" id="ARBA00023172"/>
    </source>
</evidence>
<dbReference type="PANTHER" id="PTHR30461">
    <property type="entry name" value="DNA-INVERTASE FROM LAMBDOID PROPHAGE"/>
    <property type="match status" value="1"/>
</dbReference>
<organism evidence="4 5">
    <name type="scientific">Candidatus Woesebacteria bacterium GW2011_GWB1_40_12</name>
    <dbReference type="NCBI Taxonomy" id="1618576"/>
    <lineage>
        <taxon>Bacteria</taxon>
        <taxon>Candidatus Woeseibacteriota</taxon>
    </lineage>
</organism>
<dbReference type="GO" id="GO:0000150">
    <property type="term" value="F:DNA strand exchange activity"/>
    <property type="evidence" value="ECO:0007669"/>
    <property type="project" value="InterPro"/>
</dbReference>
<dbReference type="EMBL" id="LBYA01000008">
    <property type="protein sequence ID" value="KKR43790.1"/>
    <property type="molecule type" value="Genomic_DNA"/>
</dbReference>
<evidence type="ECO:0000313" key="5">
    <source>
        <dbReference type="Proteomes" id="UP000034215"/>
    </source>
</evidence>
<evidence type="ECO:0000256" key="1">
    <source>
        <dbReference type="ARBA" id="ARBA00023125"/>
    </source>
</evidence>
<dbReference type="AlphaFoldDB" id="A0A0G0T9P8"/>
<reference evidence="4 5" key="1">
    <citation type="journal article" date="2015" name="Nature">
        <title>rRNA introns, odd ribosomes, and small enigmatic genomes across a large radiation of phyla.</title>
        <authorList>
            <person name="Brown C.T."/>
            <person name="Hug L.A."/>
            <person name="Thomas B.C."/>
            <person name="Sharon I."/>
            <person name="Castelle C.J."/>
            <person name="Singh A."/>
            <person name="Wilkins M.J."/>
            <person name="Williams K.H."/>
            <person name="Banfield J.F."/>
        </authorList>
    </citation>
    <scope>NUCLEOTIDE SEQUENCE [LARGE SCALE GENOMIC DNA]</scope>
</reference>
<dbReference type="PROSITE" id="PS51737">
    <property type="entry name" value="RECOMBINASE_DNA_BIND"/>
    <property type="match status" value="1"/>
</dbReference>
<dbReference type="Proteomes" id="UP000034215">
    <property type="component" value="Unassembled WGS sequence"/>
</dbReference>
<evidence type="ECO:0000259" key="3">
    <source>
        <dbReference type="PROSITE" id="PS51737"/>
    </source>
</evidence>
<comment type="caution">
    <text evidence="4">The sequence shown here is derived from an EMBL/GenBank/DDBJ whole genome shotgun (WGS) entry which is preliminary data.</text>
</comment>
<dbReference type="InterPro" id="IPR050639">
    <property type="entry name" value="SSR_resolvase"/>
</dbReference>
<dbReference type="SUPFAM" id="SSF53041">
    <property type="entry name" value="Resolvase-like"/>
    <property type="match status" value="1"/>
</dbReference>
<dbReference type="InterPro" id="IPR038109">
    <property type="entry name" value="DNA_bind_recomb_sf"/>
</dbReference>
<accession>A0A0G0T9P8</accession>
<dbReference type="InterPro" id="IPR011109">
    <property type="entry name" value="DNA_bind_recombinase_dom"/>
</dbReference>
<dbReference type="Gene3D" id="3.40.50.1390">
    <property type="entry name" value="Resolvase, N-terminal catalytic domain"/>
    <property type="match status" value="1"/>
</dbReference>
<dbReference type="Pfam" id="PF00239">
    <property type="entry name" value="Resolvase"/>
    <property type="match status" value="1"/>
</dbReference>
<evidence type="ECO:0000313" key="4">
    <source>
        <dbReference type="EMBL" id="KKR43790.1"/>
    </source>
</evidence>
<dbReference type="InterPro" id="IPR025827">
    <property type="entry name" value="Zn_ribbon_recom_dom"/>
</dbReference>
<dbReference type="CDD" id="cd00338">
    <property type="entry name" value="Ser_Recombinase"/>
    <property type="match status" value="1"/>
</dbReference>
<keyword evidence="1" id="KW-0238">DNA-binding</keyword>
<sequence length="618" mass="70144">MRLADYNTKNKSQAPTIPRYMMYCRKSSESDERQIQSLPDQITNLTALVHQKGVELVGEPLQEQRTAKMPGRPIFGQLIQKIEDGDVNGIVLLNPSRLSRNTVDTGRIIYMMDQGKLLEVVTPYQTFRNNPNDKFMLNLLCTQAKLENDNKSVNVTEALKLKAERGVFPGKARPGYKNNHEKPQGLRDISAHPVYFPLMRKLFDLALTGNYSVQALMREANILGIRSSKSGKPIVKSWMHRLLRDPFYTGKFMYGGKLYQGQHPAMLSEAEFNLLQDILDGRSKARLQVHDFALNGIMKCGECHYCITAQEHKKKYKNGTEQIFGYYSCTKKGQVKCSQPYIATSKLEGQFSSDLLQFDIEDKEFVDWAYEALDETKEKSQVVNKNSSEALQTALDGVNRRIDNLIALKISPENDGSLLSDTEFADRKRELMIEKDNITQQLTHANKNGADWADIAKDSFEFALLANQRFENGDSEDKKVIFKAIGLNPILLDQKLEYQPRFIFLKYKEGAKESNDKNGLLEPENSSSNRGNLKSYLKSSVWCRGQDSNLHEFKARGLLRPLRIPFRHLGLPHILPRGSVHCRVASFDITGCTYLSAAAFKNSIKMGWGKRALLIYSG</sequence>
<dbReference type="SMART" id="SM00857">
    <property type="entry name" value="Resolvase"/>
    <property type="match status" value="1"/>
</dbReference>
<dbReference type="GO" id="GO:0003677">
    <property type="term" value="F:DNA binding"/>
    <property type="evidence" value="ECO:0007669"/>
    <property type="project" value="UniProtKB-KW"/>
</dbReference>
<feature type="domain" description="Recombinase" evidence="3">
    <location>
        <begin position="173"/>
        <end position="285"/>
    </location>
</feature>